<proteinExistence type="predicted"/>
<comment type="caution">
    <text evidence="2">The sequence shown here is derived from an EMBL/GenBank/DDBJ whole genome shotgun (WGS) entry which is preliminary data.</text>
</comment>
<evidence type="ECO:0000313" key="3">
    <source>
        <dbReference type="Proteomes" id="UP000522262"/>
    </source>
</evidence>
<protein>
    <submittedName>
        <fullName evidence="2">Uncharacterized protein</fullName>
    </submittedName>
</protein>
<gene>
    <name evidence="2" type="ORF">FMEXI_11322</name>
</gene>
<evidence type="ECO:0000256" key="1">
    <source>
        <dbReference type="SAM" id="MobiDB-lite"/>
    </source>
</evidence>
<accession>A0A8H5IH79</accession>
<dbReference type="EMBL" id="JAAOAM010000302">
    <property type="protein sequence ID" value="KAF5534421.1"/>
    <property type="molecule type" value="Genomic_DNA"/>
</dbReference>
<dbReference type="AlphaFoldDB" id="A0A8H5IH79"/>
<reference evidence="2 3" key="1">
    <citation type="submission" date="2020-05" db="EMBL/GenBank/DDBJ databases">
        <title>Identification and distribution of gene clusters putatively required for synthesis of sphingolipid metabolism inhibitors in phylogenetically diverse species of the filamentous fungus Fusarium.</title>
        <authorList>
            <person name="Kim H.-S."/>
            <person name="Busman M."/>
            <person name="Brown D.W."/>
            <person name="Divon H."/>
            <person name="Uhlig S."/>
            <person name="Proctor R.H."/>
        </authorList>
    </citation>
    <scope>NUCLEOTIDE SEQUENCE [LARGE SCALE GENOMIC DNA]</scope>
    <source>
        <strain evidence="2 3">NRRL 53147</strain>
    </source>
</reference>
<sequence>MHIVRQNDLKIRNGVTVNETGQGQSSSPLRPRSEKLLWCRWVQAVARQKMTDVWKVNDSQRSRYAPQRTPAQPTYDLYFIRRRMNTPRLAPEVPDLHTDSFLLARAKYNQEKARDLRAQAENLEEWGKKDTKEAARHNIDGAKLAAKEGGPSSIDDLFEKTRLEMEMEAEEAENADPAENVGSEFYSRDGSVCVIQLYTRTNTAVILITFQGQVMKRERGFDYSCIPQACTLYSELERSGENILAVPPPSASFQPIEPVTDIPDRWLPRRPTSRPAGPENLNPRGTSLRRPRYAPSLLPQTTTDLTHPFSFIRYRLYDSNTDHTLAVSKRRTFDPLSTDATPRPR</sequence>
<dbReference type="Proteomes" id="UP000522262">
    <property type="component" value="Unassembled WGS sequence"/>
</dbReference>
<organism evidence="2 3">
    <name type="scientific">Fusarium mexicanum</name>
    <dbReference type="NCBI Taxonomy" id="751941"/>
    <lineage>
        <taxon>Eukaryota</taxon>
        <taxon>Fungi</taxon>
        <taxon>Dikarya</taxon>
        <taxon>Ascomycota</taxon>
        <taxon>Pezizomycotina</taxon>
        <taxon>Sordariomycetes</taxon>
        <taxon>Hypocreomycetidae</taxon>
        <taxon>Hypocreales</taxon>
        <taxon>Nectriaceae</taxon>
        <taxon>Fusarium</taxon>
        <taxon>Fusarium fujikuroi species complex</taxon>
    </lineage>
</organism>
<keyword evidence="3" id="KW-1185">Reference proteome</keyword>
<feature type="region of interest" description="Disordered" evidence="1">
    <location>
        <begin position="254"/>
        <end position="300"/>
    </location>
</feature>
<name>A0A8H5IH79_9HYPO</name>
<evidence type="ECO:0000313" key="2">
    <source>
        <dbReference type="EMBL" id="KAF5534421.1"/>
    </source>
</evidence>